<keyword evidence="4 6" id="KW-0472">Membrane</keyword>
<feature type="transmembrane region" description="Helical" evidence="6">
    <location>
        <begin position="554"/>
        <end position="577"/>
    </location>
</feature>
<feature type="transmembrane region" description="Helical" evidence="6">
    <location>
        <begin position="309"/>
        <end position="336"/>
    </location>
</feature>
<reference evidence="8 9" key="1">
    <citation type="submission" date="2023-03" db="EMBL/GenBank/DDBJ databases">
        <title>Mating type loci evolution in Malassezia.</title>
        <authorList>
            <person name="Coelho M.A."/>
        </authorList>
    </citation>
    <scope>NUCLEOTIDE SEQUENCE [LARGE SCALE GENOMIC DNA]</scope>
    <source>
        <strain evidence="8 9">CBS 9725</strain>
    </source>
</reference>
<evidence type="ECO:0000256" key="5">
    <source>
        <dbReference type="SAM" id="MobiDB-lite"/>
    </source>
</evidence>
<evidence type="ECO:0000256" key="2">
    <source>
        <dbReference type="ARBA" id="ARBA00022692"/>
    </source>
</evidence>
<dbReference type="InterPro" id="IPR036259">
    <property type="entry name" value="MFS_trans_sf"/>
</dbReference>
<protein>
    <recommendedName>
        <fullName evidence="7">Major facilitator superfamily (MFS) profile domain-containing protein</fullName>
    </recommendedName>
</protein>
<dbReference type="PANTHER" id="PTHR23502">
    <property type="entry name" value="MAJOR FACILITATOR SUPERFAMILY"/>
    <property type="match status" value="1"/>
</dbReference>
<feature type="compositionally biased region" description="Polar residues" evidence="5">
    <location>
        <begin position="26"/>
        <end position="38"/>
    </location>
</feature>
<feature type="domain" description="Major facilitator superfamily (MFS) profile" evidence="7">
    <location>
        <begin position="146"/>
        <end position="584"/>
    </location>
</feature>
<evidence type="ECO:0000256" key="3">
    <source>
        <dbReference type="ARBA" id="ARBA00022989"/>
    </source>
</evidence>
<evidence type="ECO:0000259" key="7">
    <source>
        <dbReference type="PROSITE" id="PS50850"/>
    </source>
</evidence>
<dbReference type="Pfam" id="PF07690">
    <property type="entry name" value="MFS_1"/>
    <property type="match status" value="1"/>
</dbReference>
<dbReference type="CDD" id="cd17323">
    <property type="entry name" value="MFS_Tpo1_MDR_like"/>
    <property type="match status" value="1"/>
</dbReference>
<feature type="transmembrane region" description="Helical" evidence="6">
    <location>
        <begin position="521"/>
        <end position="542"/>
    </location>
</feature>
<feature type="transmembrane region" description="Helical" evidence="6">
    <location>
        <begin position="425"/>
        <end position="446"/>
    </location>
</feature>
<evidence type="ECO:0000313" key="9">
    <source>
        <dbReference type="Proteomes" id="UP001219567"/>
    </source>
</evidence>
<keyword evidence="2 6" id="KW-0812">Transmembrane</keyword>
<evidence type="ECO:0000256" key="1">
    <source>
        <dbReference type="ARBA" id="ARBA00004141"/>
    </source>
</evidence>
<dbReference type="InterPro" id="IPR020846">
    <property type="entry name" value="MFS_dom"/>
</dbReference>
<dbReference type="InterPro" id="IPR011701">
    <property type="entry name" value="MFS"/>
</dbReference>
<feature type="transmembrane region" description="Helical" evidence="6">
    <location>
        <begin position="241"/>
        <end position="263"/>
    </location>
</feature>
<dbReference type="GO" id="GO:0022857">
    <property type="term" value="F:transmembrane transporter activity"/>
    <property type="evidence" value="ECO:0007669"/>
    <property type="project" value="InterPro"/>
</dbReference>
<comment type="subcellular location">
    <subcellularLocation>
        <location evidence="1">Membrane</location>
        <topology evidence="1">Multi-pass membrane protein</topology>
    </subcellularLocation>
</comment>
<feature type="transmembrane region" description="Helical" evidence="6">
    <location>
        <begin position="275"/>
        <end position="297"/>
    </location>
</feature>
<feature type="transmembrane region" description="Helical" evidence="6">
    <location>
        <begin position="490"/>
        <end position="509"/>
    </location>
</feature>
<dbReference type="PROSITE" id="PS50850">
    <property type="entry name" value="MFS"/>
    <property type="match status" value="1"/>
</dbReference>
<feature type="transmembrane region" description="Helical" evidence="6">
    <location>
        <begin position="382"/>
        <end position="405"/>
    </location>
</feature>
<dbReference type="FunFam" id="1.20.1250.20:FF:000011">
    <property type="entry name" value="MFS multidrug transporter, putative"/>
    <property type="match status" value="1"/>
</dbReference>
<dbReference type="Proteomes" id="UP001219567">
    <property type="component" value="Chromosome 1"/>
</dbReference>
<evidence type="ECO:0000256" key="6">
    <source>
        <dbReference type="SAM" id="Phobius"/>
    </source>
</evidence>
<feature type="transmembrane region" description="Helical" evidence="6">
    <location>
        <begin position="216"/>
        <end position="235"/>
    </location>
</feature>
<dbReference type="AlphaFoldDB" id="A0AAJ5YPG9"/>
<name>A0AAJ5YPG9_9BASI</name>
<keyword evidence="3 6" id="KW-1133">Transmembrane helix</keyword>
<dbReference type="EMBL" id="CP119943">
    <property type="protein sequence ID" value="WFC97367.1"/>
    <property type="molecule type" value="Genomic_DNA"/>
</dbReference>
<evidence type="ECO:0000313" key="8">
    <source>
        <dbReference type="EMBL" id="WFC97367.1"/>
    </source>
</evidence>
<evidence type="ECO:0000256" key="4">
    <source>
        <dbReference type="ARBA" id="ARBA00023136"/>
    </source>
</evidence>
<dbReference type="Gene3D" id="1.20.1250.20">
    <property type="entry name" value="MFS general substrate transporter like domains"/>
    <property type="match status" value="1"/>
</dbReference>
<feature type="region of interest" description="Disordered" evidence="5">
    <location>
        <begin position="1"/>
        <end position="44"/>
    </location>
</feature>
<dbReference type="GO" id="GO:0005886">
    <property type="term" value="C:plasma membrane"/>
    <property type="evidence" value="ECO:0007669"/>
    <property type="project" value="TreeGrafter"/>
</dbReference>
<dbReference type="PANTHER" id="PTHR23502:SF60">
    <property type="entry name" value="MAJOR FACILITATOR SUPERFAMILY (MFS) PROFILE DOMAIN-CONTAINING PROTEIN-RELATED"/>
    <property type="match status" value="1"/>
</dbReference>
<proteinExistence type="predicted"/>
<feature type="transmembrane region" description="Helical" evidence="6">
    <location>
        <begin position="187"/>
        <end position="204"/>
    </location>
</feature>
<accession>A0AAJ5YPG9</accession>
<gene>
    <name evidence="8" type="ORF">MYAM1_000077</name>
</gene>
<sequence length="593" mass="66232">MEQPWAGHRPEPAIENALRGTGSPALPSTTSGRQNQRRGSVGSVLSRIERAPSILSDALDRWQTLDAERGLLHESRVETTFEDDERRAEVLEQQKLDQQLDRESSIHSIPCKQPDLDSAPADPYLVTWESTRCEHENPRAWTYWHKMRVLGMYAMFSGIGPWASSMASPAVTSIESDLHFKSSIESQLIIAIFVLALVFGPLVSAPVSETIGRRKVVLYCNPIFIVFNIGCAVAKTDAQMIVLRFFAGVFSGSMIPMGGGCISDLFEADQRGLAMAMYSVVPVFGPCIGPVVAGWIIQGWGANHWRWIFWTWTIVAGVAQVVGILFTQETYAPLLLRHKAKKLRKENNDPRYHSIFEKVNENWQEKLERVLLRPVMFLTTELVVLLPALYQSIMYGCFYLLIASLPRVFQGKYHFSVGISATHNVALGVGMIIFGQVQGIMIDVVYKYMKKRNGGSAQPEYKLPMLMVTVFLAPSALLLFGWTAQYRQPWIAPDIGLCMMGIAIIGTILQVQMYMVDLMGIYASSAISANLSLRSLFGFGFIMVAEPLFNRLDIGWGVSLLALITAIFGIPSPFLLYKYGPALRHRSKYCVKT</sequence>
<feature type="transmembrane region" description="Helical" evidence="6">
    <location>
        <begin position="466"/>
        <end position="484"/>
    </location>
</feature>
<feature type="transmembrane region" description="Helical" evidence="6">
    <location>
        <begin position="149"/>
        <end position="167"/>
    </location>
</feature>
<dbReference type="SUPFAM" id="SSF103473">
    <property type="entry name" value="MFS general substrate transporter"/>
    <property type="match status" value="1"/>
</dbReference>
<keyword evidence="9" id="KW-1185">Reference proteome</keyword>
<organism evidence="8 9">
    <name type="scientific">Malassezia yamatoensis</name>
    <dbReference type="NCBI Taxonomy" id="253288"/>
    <lineage>
        <taxon>Eukaryota</taxon>
        <taxon>Fungi</taxon>
        <taxon>Dikarya</taxon>
        <taxon>Basidiomycota</taxon>
        <taxon>Ustilaginomycotina</taxon>
        <taxon>Malasseziomycetes</taxon>
        <taxon>Malasseziales</taxon>
        <taxon>Malasseziaceae</taxon>
        <taxon>Malassezia</taxon>
    </lineage>
</organism>